<proteinExistence type="predicted"/>
<evidence type="ECO:0000313" key="5">
    <source>
        <dbReference type="Proteomes" id="UP000327179"/>
    </source>
</evidence>
<protein>
    <submittedName>
        <fullName evidence="4">DUF4124 domain-containing protein</fullName>
    </submittedName>
</protein>
<keyword evidence="2" id="KW-0732">Signal</keyword>
<reference evidence="4 5" key="1">
    <citation type="submission" date="2019-08" db="EMBL/GenBank/DDBJ databases">
        <title>Whole-genome Sequencing of e-waste polymer degrading bacterium Pseudomonas sp. strain PE08.</title>
        <authorList>
            <person name="Kirdat K."/>
            <person name="Debbarma P."/>
            <person name="Narawade N."/>
            <person name="Suyal D."/>
            <person name="Thorat V."/>
            <person name="Shouche Y."/>
            <person name="Goel R."/>
            <person name="Yadav A."/>
        </authorList>
    </citation>
    <scope>NUCLEOTIDE SEQUENCE [LARGE SCALE GENOMIC DNA]</scope>
    <source>
        <strain evidence="4 5">PE08</strain>
    </source>
</reference>
<feature type="chain" id="PRO_5023811822" evidence="2">
    <location>
        <begin position="21"/>
        <end position="182"/>
    </location>
</feature>
<sequence length="182" mass="20324">MLPRFAFAALALLLSQSLAAQVYQWRDADGKVHFTDTPPPQSHAVESDHQRVESLTAAPLAQPEAMAEAPSQVPASNTSQLHEKGTQQCSAAIVRMPTLINDTQKLGRDAVRKQKISQDQLDKAMYKMDDFYKGLKRNERECVSDYVASEKSRTSIDCLADTPDVLTFGQCMQFAEWAETFR</sequence>
<dbReference type="KEGG" id="plal:FXN65_08605"/>
<dbReference type="EMBL" id="CP043311">
    <property type="protein sequence ID" value="QEY62126.1"/>
    <property type="molecule type" value="Genomic_DNA"/>
</dbReference>
<dbReference type="Pfam" id="PF13511">
    <property type="entry name" value="DUF4124"/>
    <property type="match status" value="1"/>
</dbReference>
<dbReference type="RefSeq" id="WP_151132664.1">
    <property type="nucleotide sequence ID" value="NZ_CP043311.1"/>
</dbReference>
<feature type="compositionally biased region" description="Polar residues" evidence="1">
    <location>
        <begin position="73"/>
        <end position="87"/>
    </location>
</feature>
<keyword evidence="5" id="KW-1185">Reference proteome</keyword>
<name>A0A5J6QMR9_9GAMM</name>
<feature type="region of interest" description="Disordered" evidence="1">
    <location>
        <begin position="61"/>
        <end position="87"/>
    </location>
</feature>
<gene>
    <name evidence="4" type="ORF">FXN65_08605</name>
</gene>
<accession>A0A5J6QMR9</accession>
<evidence type="ECO:0000313" key="4">
    <source>
        <dbReference type="EMBL" id="QEY62126.1"/>
    </source>
</evidence>
<dbReference type="AlphaFoldDB" id="A0A5J6QMR9"/>
<evidence type="ECO:0000256" key="2">
    <source>
        <dbReference type="SAM" id="SignalP"/>
    </source>
</evidence>
<dbReference type="Proteomes" id="UP000327179">
    <property type="component" value="Chromosome"/>
</dbReference>
<feature type="signal peptide" evidence="2">
    <location>
        <begin position="1"/>
        <end position="20"/>
    </location>
</feature>
<evidence type="ECO:0000256" key="1">
    <source>
        <dbReference type="SAM" id="MobiDB-lite"/>
    </source>
</evidence>
<feature type="domain" description="DUF4124" evidence="3">
    <location>
        <begin position="9"/>
        <end position="70"/>
    </location>
</feature>
<evidence type="ECO:0000259" key="3">
    <source>
        <dbReference type="Pfam" id="PF13511"/>
    </source>
</evidence>
<dbReference type="InterPro" id="IPR025392">
    <property type="entry name" value="DUF4124"/>
</dbReference>
<organism evidence="4 5">
    <name type="scientific">Metapseudomonas lalkuanensis</name>
    <dbReference type="NCBI Taxonomy" id="2604832"/>
    <lineage>
        <taxon>Bacteria</taxon>
        <taxon>Pseudomonadati</taxon>
        <taxon>Pseudomonadota</taxon>
        <taxon>Gammaproteobacteria</taxon>
        <taxon>Pseudomonadales</taxon>
        <taxon>Pseudomonadaceae</taxon>
        <taxon>Metapseudomonas</taxon>
    </lineage>
</organism>